<proteinExistence type="predicted"/>
<dbReference type="EMBL" id="JANHOG010000717">
    <property type="protein sequence ID" value="KAJ3552013.1"/>
    <property type="molecule type" value="Genomic_DNA"/>
</dbReference>
<gene>
    <name evidence="1" type="ORF">NM688_g4380</name>
</gene>
<comment type="caution">
    <text evidence="1">The sequence shown here is derived from an EMBL/GenBank/DDBJ whole genome shotgun (WGS) entry which is preliminary data.</text>
</comment>
<sequence length="642" mass="72004">MISSDSLTNEGWAVQSRPPTLYKIGGQTARYSSEPAQSHWLFHRHTRTTRKEHSSPVSLYFLRRSWVVLDSFVAGFRDAMIKPSTPHIAMQAFRQIGLADNSTSGAPFNVFYFATTDGERQPFPSMILSTRIDPRHPIRDSRLDWIASSTIALKRGPTFPSAAKFTPLNETHGAPAECRILVEYLDAFKATIDIVMPLTLSSDPVVISNPCPGDTCTVSRLESPHYKQAVDSILRAIWNCKQIMKPLEGRLASFKESLILGSTKSSRLRKMWRKVRWGSIRVQIASIKRDLEAQLHIINTTLSLLSLYRPSTVHHPVPGGIYLTDILNKTIFVPLEWCSNIWEFDKYLSFVFCEKNRHGKEFVERKKYYLMTARFNEYIKNNLWSALVHSNACIIMGAIVERPANMPIDLQVCPSCGATNRVDVTQASHAIQCFSCDTIYQTSGFSSTTSSIVSQILSTSSSHQAVYGKDCSAELEQPDLTHIRRITFVTYPEDDDEFVNDLISMGWIPRGRSRRSTGKDGETRASERRALFFIRRASSILGVQRGVDLLEYTKVSCKTCVATAGELVECIWKPVNTDMALGSVNSPGSQMLYLAFTEESPGASDSMTPDPLSYEEEGYAASLKEERAHLGYELVSRDSPAL</sequence>
<accession>A0ACC1T2T6</accession>
<dbReference type="Proteomes" id="UP001148662">
    <property type="component" value="Unassembled WGS sequence"/>
</dbReference>
<reference evidence="1" key="1">
    <citation type="submission" date="2022-07" db="EMBL/GenBank/DDBJ databases">
        <title>Genome Sequence of Phlebia brevispora.</title>
        <authorList>
            <person name="Buettner E."/>
        </authorList>
    </citation>
    <scope>NUCLEOTIDE SEQUENCE</scope>
    <source>
        <strain evidence="1">MPL23</strain>
    </source>
</reference>
<name>A0ACC1T2T6_9APHY</name>
<evidence type="ECO:0000313" key="1">
    <source>
        <dbReference type="EMBL" id="KAJ3552013.1"/>
    </source>
</evidence>
<evidence type="ECO:0000313" key="2">
    <source>
        <dbReference type="Proteomes" id="UP001148662"/>
    </source>
</evidence>
<organism evidence="1 2">
    <name type="scientific">Phlebia brevispora</name>
    <dbReference type="NCBI Taxonomy" id="194682"/>
    <lineage>
        <taxon>Eukaryota</taxon>
        <taxon>Fungi</taxon>
        <taxon>Dikarya</taxon>
        <taxon>Basidiomycota</taxon>
        <taxon>Agaricomycotina</taxon>
        <taxon>Agaricomycetes</taxon>
        <taxon>Polyporales</taxon>
        <taxon>Meruliaceae</taxon>
        <taxon>Phlebia</taxon>
    </lineage>
</organism>
<keyword evidence="2" id="KW-1185">Reference proteome</keyword>
<protein>
    <submittedName>
        <fullName evidence="1">Uncharacterized protein</fullName>
    </submittedName>
</protein>